<dbReference type="EMBL" id="FQUL01000043">
    <property type="protein sequence ID" value="SHE95649.1"/>
    <property type="molecule type" value="Genomic_DNA"/>
</dbReference>
<evidence type="ECO:0000313" key="1">
    <source>
        <dbReference type="EMBL" id="SHE95649.1"/>
    </source>
</evidence>
<keyword evidence="1" id="KW-0647">Proteasome</keyword>
<reference evidence="2" key="1">
    <citation type="submission" date="2016-11" db="EMBL/GenBank/DDBJ databases">
        <authorList>
            <person name="Varghese N."/>
            <person name="Submissions S."/>
        </authorList>
    </citation>
    <scope>NUCLEOTIDE SEQUENCE [LARGE SCALE GENOMIC DNA]</scope>
    <source>
        <strain evidence="2">DSM 19514</strain>
    </source>
</reference>
<dbReference type="GO" id="GO:0000502">
    <property type="term" value="C:proteasome complex"/>
    <property type="evidence" value="ECO:0007669"/>
    <property type="project" value="UniProtKB-KW"/>
</dbReference>
<proteinExistence type="predicted"/>
<keyword evidence="2" id="KW-1185">Reference proteome</keyword>
<evidence type="ECO:0000313" key="2">
    <source>
        <dbReference type="Proteomes" id="UP000184295"/>
    </source>
</evidence>
<dbReference type="Pfam" id="PF09754">
    <property type="entry name" value="PAC2"/>
    <property type="match status" value="1"/>
</dbReference>
<sequence>MISPRDGSDGTTLIVAFEGWSDAAEAATLAAKHIRFQLRARRVASIDPDNYFDFTVTRPQIKLSSTGVRRLTWPESKFYLANPGNGPRTLIGLGPEPQLRWKSFSKSVLKIADTYKVDRVITLGALLSEVPHTRPIRVVGTTANDQLSELLGLSRPTYEGPTGILGVLQAAFEARGADCISLWANVPHYVAQTPSPKAALALVRRVSTLIDLHLDTAELESETAEYDTQIDEAVSSDAEAQAYVAQLENATADLIDDGLGFLDITTAEELAVEAERYLKGHSNGE</sequence>
<dbReference type="AlphaFoldDB" id="A0A1M4XQ72"/>
<dbReference type="InterPro" id="IPR019151">
    <property type="entry name" value="Proteasome_assmbl_chaperone_2"/>
</dbReference>
<dbReference type="RefSeq" id="WP_072792245.1">
    <property type="nucleotide sequence ID" value="NZ_FQUL01000043.1"/>
</dbReference>
<dbReference type="PIRSF" id="PIRSF028754">
    <property type="entry name" value="UCP028754"/>
    <property type="match status" value="1"/>
</dbReference>
<dbReference type="Proteomes" id="UP000184295">
    <property type="component" value="Unassembled WGS sequence"/>
</dbReference>
<dbReference type="SUPFAM" id="SSF159659">
    <property type="entry name" value="Cgl1923-like"/>
    <property type="match status" value="1"/>
</dbReference>
<accession>A0A1M4XQ72</accession>
<dbReference type="PANTHER" id="PTHR35610">
    <property type="entry name" value="3-ISOPROPYLMALATE DEHYDRATASE-RELATED"/>
    <property type="match status" value="1"/>
</dbReference>
<dbReference type="Gene3D" id="3.40.50.10900">
    <property type="entry name" value="PAC-like subunit"/>
    <property type="match status" value="1"/>
</dbReference>
<protein>
    <submittedName>
        <fullName evidence="1">Proteasome assembly chaperone (PAC2) family protein</fullName>
    </submittedName>
</protein>
<dbReference type="STRING" id="1121881.SAMN02745225_02098"/>
<organism evidence="1 2">
    <name type="scientific">Ferrithrix thermotolerans DSM 19514</name>
    <dbReference type="NCBI Taxonomy" id="1121881"/>
    <lineage>
        <taxon>Bacteria</taxon>
        <taxon>Bacillati</taxon>
        <taxon>Actinomycetota</taxon>
        <taxon>Acidimicrobiia</taxon>
        <taxon>Acidimicrobiales</taxon>
        <taxon>Acidimicrobiaceae</taxon>
        <taxon>Ferrithrix</taxon>
    </lineage>
</organism>
<name>A0A1M4XQ72_9ACTN</name>
<dbReference type="InterPro" id="IPR038389">
    <property type="entry name" value="PSMG2_sf"/>
</dbReference>
<dbReference type="InterPro" id="IPR008492">
    <property type="entry name" value="Rv2714-like"/>
</dbReference>
<gene>
    <name evidence="1" type="ORF">SAMN02745225_02098</name>
</gene>